<evidence type="ECO:0000313" key="2">
    <source>
        <dbReference type="Proteomes" id="UP000234950"/>
    </source>
</evidence>
<dbReference type="GO" id="GO:0030420">
    <property type="term" value="P:establishment of competence for transformation"/>
    <property type="evidence" value="ECO:0007669"/>
    <property type="project" value="InterPro"/>
</dbReference>
<dbReference type="AlphaFoldDB" id="A0A2N5HA12"/>
<organism evidence="1 2">
    <name type="scientific">Neobacillus cucumis</name>
    <dbReference type="NCBI Taxonomy" id="1740721"/>
    <lineage>
        <taxon>Bacteria</taxon>
        <taxon>Bacillati</taxon>
        <taxon>Bacillota</taxon>
        <taxon>Bacilli</taxon>
        <taxon>Bacillales</taxon>
        <taxon>Bacillaceae</taxon>
        <taxon>Neobacillus</taxon>
    </lineage>
</organism>
<dbReference type="Pfam" id="PF06338">
    <property type="entry name" value="ComK"/>
    <property type="match status" value="1"/>
</dbReference>
<dbReference type="OrthoDB" id="2731896at2"/>
<evidence type="ECO:0000313" key="1">
    <source>
        <dbReference type="EMBL" id="PLS02344.1"/>
    </source>
</evidence>
<protein>
    <recommendedName>
        <fullName evidence="3">Competence protein ComK</fullName>
    </recommendedName>
</protein>
<name>A0A2N5HA12_9BACI</name>
<keyword evidence="2" id="KW-1185">Reference proteome</keyword>
<dbReference type="Proteomes" id="UP000234950">
    <property type="component" value="Unassembled WGS sequence"/>
</dbReference>
<reference evidence="1 2" key="1">
    <citation type="submission" date="2017-11" db="EMBL/GenBank/DDBJ databases">
        <title>Comparitive Functional Genomics of Dry Heat Resistant strains isolated from the Viking Spacecraft.</title>
        <authorList>
            <person name="Seuylemezian A."/>
            <person name="Cooper K."/>
            <person name="Vaishampayan P."/>
        </authorList>
    </citation>
    <scope>NUCLEOTIDE SEQUENCE [LARGE SCALE GENOMIC DNA]</scope>
    <source>
        <strain evidence="1 2">V32-6</strain>
    </source>
</reference>
<proteinExistence type="predicted"/>
<accession>A0A2N5HA12</accession>
<dbReference type="InterPro" id="IPR010461">
    <property type="entry name" value="ComK"/>
</dbReference>
<evidence type="ECO:0008006" key="3">
    <source>
        <dbReference type="Google" id="ProtNLM"/>
    </source>
</evidence>
<sequence>MLQVNRSPIEVMDVTLKYIGFDLKGAIQGSKHILGKIHMCPIIVNPYKSICLFPYKSTRKEDCVWFNPEHIVKSKAHRFKTEVELSNGVSIIIDLKRFYLINKIQAALQLKKIASERGNHPHSLSDYLALEKVKPITKLKEGKYNFQSLVEFNG</sequence>
<dbReference type="RefSeq" id="WP_101649931.1">
    <property type="nucleotide sequence ID" value="NZ_PGVE01000074.1"/>
</dbReference>
<dbReference type="EMBL" id="PGVE01000074">
    <property type="protein sequence ID" value="PLS02344.1"/>
    <property type="molecule type" value="Genomic_DNA"/>
</dbReference>
<comment type="caution">
    <text evidence="1">The sequence shown here is derived from an EMBL/GenBank/DDBJ whole genome shotgun (WGS) entry which is preliminary data.</text>
</comment>
<gene>
    <name evidence="1" type="ORF">CVD27_20410</name>
</gene>